<comment type="caution">
    <text evidence="10">The sequence shown here is derived from an EMBL/GenBank/DDBJ whole genome shotgun (WGS) entry which is preliminary data.</text>
</comment>
<dbReference type="GO" id="GO:0065002">
    <property type="term" value="P:intracellular protein transmembrane transport"/>
    <property type="evidence" value="ECO:0007669"/>
    <property type="project" value="UniProtKB-UniRule"/>
</dbReference>
<accession>A0A2H0WTU0</accession>
<dbReference type="InterPro" id="IPR038379">
    <property type="entry name" value="SecE_sf"/>
</dbReference>
<comment type="subcellular location">
    <subcellularLocation>
        <location evidence="9">Cell membrane</location>
        <topology evidence="9">Single-pass membrane protein</topology>
    </subcellularLocation>
    <subcellularLocation>
        <location evidence="1">Membrane</location>
    </subcellularLocation>
</comment>
<dbReference type="Proteomes" id="UP000231282">
    <property type="component" value="Unassembled WGS sequence"/>
</dbReference>
<dbReference type="GO" id="GO:0043952">
    <property type="term" value="P:protein transport by the Sec complex"/>
    <property type="evidence" value="ECO:0007669"/>
    <property type="project" value="UniProtKB-UniRule"/>
</dbReference>
<keyword evidence="8 9" id="KW-0472">Membrane</keyword>
<proteinExistence type="inferred from homology"/>
<dbReference type="NCBIfam" id="TIGR00964">
    <property type="entry name" value="secE_bact"/>
    <property type="match status" value="1"/>
</dbReference>
<keyword evidence="2 9" id="KW-0813">Transport</keyword>
<dbReference type="HAMAP" id="MF_00422">
    <property type="entry name" value="SecE"/>
    <property type="match status" value="1"/>
</dbReference>
<dbReference type="PANTHER" id="PTHR33910:SF1">
    <property type="entry name" value="PROTEIN TRANSLOCASE SUBUNIT SECE"/>
    <property type="match status" value="1"/>
</dbReference>
<dbReference type="Pfam" id="PF00584">
    <property type="entry name" value="SecE"/>
    <property type="match status" value="1"/>
</dbReference>
<comment type="subunit">
    <text evidence="9">Component of the Sec protein translocase complex. Heterotrimer consisting of SecY, SecE and SecG subunits. The heterotrimers can form oligomers, although 1 heterotrimer is thought to be able to translocate proteins. Interacts with the ribosome. Interacts with SecDF, and other proteins may be involved. Interacts with SecA.</text>
</comment>
<dbReference type="InterPro" id="IPR001901">
    <property type="entry name" value="Translocase_SecE/Sec61-g"/>
</dbReference>
<keyword evidence="4 9" id="KW-0812">Transmembrane</keyword>
<evidence type="ECO:0000313" key="11">
    <source>
        <dbReference type="Proteomes" id="UP000231282"/>
    </source>
</evidence>
<comment type="function">
    <text evidence="9">Essential subunit of the Sec protein translocation channel SecYEG. Clamps together the 2 halves of SecY. May contact the channel plug during translocation.</text>
</comment>
<evidence type="ECO:0000256" key="3">
    <source>
        <dbReference type="ARBA" id="ARBA00022475"/>
    </source>
</evidence>
<dbReference type="GO" id="GO:0005886">
    <property type="term" value="C:plasma membrane"/>
    <property type="evidence" value="ECO:0007669"/>
    <property type="project" value="UniProtKB-SubCell"/>
</dbReference>
<name>A0A2H0WTU0_9BACT</name>
<evidence type="ECO:0000256" key="7">
    <source>
        <dbReference type="ARBA" id="ARBA00023010"/>
    </source>
</evidence>
<evidence type="ECO:0000256" key="5">
    <source>
        <dbReference type="ARBA" id="ARBA00022927"/>
    </source>
</evidence>
<dbReference type="InterPro" id="IPR005807">
    <property type="entry name" value="SecE_bac"/>
</dbReference>
<dbReference type="AlphaFoldDB" id="A0A2H0WTU0"/>
<feature type="transmembrane region" description="Helical" evidence="9">
    <location>
        <begin position="25"/>
        <end position="51"/>
    </location>
</feature>
<dbReference type="Gene3D" id="1.20.5.1030">
    <property type="entry name" value="Preprotein translocase secy subunit"/>
    <property type="match status" value="1"/>
</dbReference>
<keyword evidence="3 9" id="KW-1003">Cell membrane</keyword>
<evidence type="ECO:0000256" key="4">
    <source>
        <dbReference type="ARBA" id="ARBA00022692"/>
    </source>
</evidence>
<evidence type="ECO:0000256" key="8">
    <source>
        <dbReference type="ARBA" id="ARBA00023136"/>
    </source>
</evidence>
<sequence>MKSPKEFLLEVQNELRKVSRPNKQVVINLTLVVIFVSVLAGLFLTGIDFIFDKFMRLILGK</sequence>
<dbReference type="GO" id="GO:0009306">
    <property type="term" value="P:protein secretion"/>
    <property type="evidence" value="ECO:0007669"/>
    <property type="project" value="UniProtKB-UniRule"/>
</dbReference>
<dbReference type="GO" id="GO:0008320">
    <property type="term" value="F:protein transmembrane transporter activity"/>
    <property type="evidence" value="ECO:0007669"/>
    <property type="project" value="UniProtKB-UniRule"/>
</dbReference>
<dbReference type="PANTHER" id="PTHR33910">
    <property type="entry name" value="PROTEIN TRANSLOCASE SUBUNIT SECE"/>
    <property type="match status" value="1"/>
</dbReference>
<evidence type="ECO:0000256" key="9">
    <source>
        <dbReference type="HAMAP-Rule" id="MF_00422"/>
    </source>
</evidence>
<comment type="similarity">
    <text evidence="9">Belongs to the SecE/SEC61-gamma family.</text>
</comment>
<keyword evidence="7 9" id="KW-0811">Translocation</keyword>
<keyword evidence="6 9" id="KW-1133">Transmembrane helix</keyword>
<dbReference type="GO" id="GO:0006605">
    <property type="term" value="P:protein targeting"/>
    <property type="evidence" value="ECO:0007669"/>
    <property type="project" value="UniProtKB-UniRule"/>
</dbReference>
<organism evidence="10 11">
    <name type="scientific">Candidatus Shapirobacteria bacterium CG09_land_8_20_14_0_10_38_17</name>
    <dbReference type="NCBI Taxonomy" id="1974884"/>
    <lineage>
        <taxon>Bacteria</taxon>
        <taxon>Candidatus Shapironibacteriota</taxon>
    </lineage>
</organism>
<evidence type="ECO:0000256" key="6">
    <source>
        <dbReference type="ARBA" id="ARBA00022989"/>
    </source>
</evidence>
<evidence type="ECO:0000256" key="2">
    <source>
        <dbReference type="ARBA" id="ARBA00022448"/>
    </source>
</evidence>
<dbReference type="EMBL" id="PEZH01000009">
    <property type="protein sequence ID" value="PIS15339.1"/>
    <property type="molecule type" value="Genomic_DNA"/>
</dbReference>
<protein>
    <recommendedName>
        <fullName evidence="9">Protein translocase subunit SecE</fullName>
    </recommendedName>
</protein>
<evidence type="ECO:0000256" key="1">
    <source>
        <dbReference type="ARBA" id="ARBA00004370"/>
    </source>
</evidence>
<keyword evidence="5 9" id="KW-0653">Protein transport</keyword>
<gene>
    <name evidence="9 10" type="primary">secE</name>
    <name evidence="10" type="ORF">COT63_00405</name>
</gene>
<evidence type="ECO:0000313" key="10">
    <source>
        <dbReference type="EMBL" id="PIS15339.1"/>
    </source>
</evidence>
<reference evidence="11" key="1">
    <citation type="submission" date="2017-09" db="EMBL/GenBank/DDBJ databases">
        <title>Depth-based differentiation of microbial function through sediment-hosted aquifers and enrichment of novel symbionts in the deep terrestrial subsurface.</title>
        <authorList>
            <person name="Probst A.J."/>
            <person name="Ladd B."/>
            <person name="Jarett J.K."/>
            <person name="Geller-Mcgrath D.E."/>
            <person name="Sieber C.M.K."/>
            <person name="Emerson J.B."/>
            <person name="Anantharaman K."/>
            <person name="Thomas B.C."/>
            <person name="Malmstrom R."/>
            <person name="Stieglmeier M."/>
            <person name="Klingl A."/>
            <person name="Woyke T."/>
            <person name="Ryan C.M."/>
            <person name="Banfield J.F."/>
        </authorList>
    </citation>
    <scope>NUCLEOTIDE SEQUENCE [LARGE SCALE GENOMIC DNA]</scope>
</reference>